<reference evidence="2 3" key="1">
    <citation type="submission" date="2021-05" db="EMBL/GenBank/DDBJ databases">
        <title>The draft genome of Geobacter pelophilus DSM 12255.</title>
        <authorList>
            <person name="Xu Z."/>
            <person name="Masuda Y."/>
            <person name="Itoh H."/>
            <person name="Senoo K."/>
        </authorList>
    </citation>
    <scope>NUCLEOTIDE SEQUENCE [LARGE SCALE GENOMIC DNA]</scope>
    <source>
        <strain evidence="2 3">DSM 12255</strain>
    </source>
</reference>
<dbReference type="EMBL" id="JAHCVJ010000011">
    <property type="protein sequence ID" value="MBT0666357.1"/>
    <property type="molecule type" value="Genomic_DNA"/>
</dbReference>
<name>A0AAW4L9Y9_9BACT</name>
<gene>
    <name evidence="2" type="ORF">KI809_18775</name>
</gene>
<evidence type="ECO:0000313" key="2">
    <source>
        <dbReference type="EMBL" id="MBT0666357.1"/>
    </source>
</evidence>
<accession>A0AAW4L9Y9</accession>
<dbReference type="Proteomes" id="UP000811899">
    <property type="component" value="Unassembled WGS sequence"/>
</dbReference>
<keyword evidence="3" id="KW-1185">Reference proteome</keyword>
<evidence type="ECO:0000256" key="1">
    <source>
        <dbReference type="SAM" id="SignalP"/>
    </source>
</evidence>
<evidence type="ECO:0000313" key="3">
    <source>
        <dbReference type="Proteomes" id="UP000811899"/>
    </source>
</evidence>
<proteinExistence type="predicted"/>
<organism evidence="2 3">
    <name type="scientific">Geoanaerobacter pelophilus</name>
    <dbReference type="NCBI Taxonomy" id="60036"/>
    <lineage>
        <taxon>Bacteria</taxon>
        <taxon>Pseudomonadati</taxon>
        <taxon>Thermodesulfobacteriota</taxon>
        <taxon>Desulfuromonadia</taxon>
        <taxon>Geobacterales</taxon>
        <taxon>Geobacteraceae</taxon>
        <taxon>Geoanaerobacter</taxon>
    </lineage>
</organism>
<sequence length="130" mass="13943">MRLIVIAILLMIAIPAQALDPGQFDITVYANEDYRLNLTHTANGVPVNLTGYSFKLQAQAKKGPGAAVLVNFSSAVTDATAGQTSHWLSRRATAANSNAAGIYDLMQTAPDGTVTYRMRGAIKFLETVTR</sequence>
<keyword evidence="1" id="KW-0732">Signal</keyword>
<dbReference type="RefSeq" id="WP_214173131.1">
    <property type="nucleotide sequence ID" value="NZ_JAHCVJ010000011.1"/>
</dbReference>
<comment type="caution">
    <text evidence="2">The sequence shown here is derived from an EMBL/GenBank/DDBJ whole genome shotgun (WGS) entry which is preliminary data.</text>
</comment>
<feature type="chain" id="PRO_5044014382" evidence="1">
    <location>
        <begin position="19"/>
        <end position="130"/>
    </location>
</feature>
<feature type="signal peptide" evidence="1">
    <location>
        <begin position="1"/>
        <end position="18"/>
    </location>
</feature>
<dbReference type="AlphaFoldDB" id="A0AAW4L9Y9"/>
<protein>
    <submittedName>
        <fullName evidence="2">Uncharacterized protein</fullName>
    </submittedName>
</protein>